<accession>A0A0F7LA13</accession>
<dbReference type="EMBL" id="KR029609">
    <property type="protein sequence ID" value="AKH48770.1"/>
    <property type="molecule type" value="Genomic_DNA"/>
</dbReference>
<organism evidence="1">
    <name type="scientific">uncultured marine virus</name>
    <dbReference type="NCBI Taxonomy" id="186617"/>
    <lineage>
        <taxon>Viruses</taxon>
        <taxon>environmental samples</taxon>
    </lineage>
</organism>
<name>A0A0F7LA13_9VIRU</name>
<protein>
    <submittedName>
        <fullName evidence="1">Uncharacterized protein</fullName>
    </submittedName>
</protein>
<reference evidence="1" key="2">
    <citation type="submission" date="2015-03" db="EMBL/GenBank/DDBJ databases">
        <authorList>
            <person name="Chow C.-E.T."/>
            <person name="Winget D.M."/>
            <person name="White R.A.III."/>
            <person name="Hallam S.J."/>
            <person name="Suttle C.A."/>
        </authorList>
    </citation>
    <scope>NUCLEOTIDE SEQUENCE</scope>
    <source>
        <strain evidence="1">Oxic3_3</strain>
    </source>
</reference>
<proteinExistence type="predicted"/>
<evidence type="ECO:0000313" key="1">
    <source>
        <dbReference type="EMBL" id="AKH48770.1"/>
    </source>
</evidence>
<reference evidence="1" key="1">
    <citation type="journal article" date="2015" name="Front. Microbiol.">
        <title>Combining genomic sequencing methods to explore viral diversity and reveal potential virus-host interactions.</title>
        <authorList>
            <person name="Chow C.E."/>
            <person name="Winget D.M."/>
            <person name="White R.A.III."/>
            <person name="Hallam S.J."/>
            <person name="Suttle C.A."/>
        </authorList>
    </citation>
    <scope>NUCLEOTIDE SEQUENCE</scope>
    <source>
        <strain evidence="1">Oxic3_3</strain>
    </source>
</reference>
<sequence>MVLNIKSAIGSVPSLANCLNVLEIPPKALAKTELVCHIIEYTLLFPQPLKNLESFVSTSLCAASIACLRTDSYILSSLKES</sequence>